<dbReference type="OrthoDB" id="2307363at2"/>
<accession>A0A4R5NQG8</accession>
<keyword evidence="2" id="KW-1185">Reference proteome</keyword>
<proteinExistence type="predicted"/>
<protein>
    <submittedName>
        <fullName evidence="1">Uncharacterized protein</fullName>
    </submittedName>
</protein>
<evidence type="ECO:0000313" key="1">
    <source>
        <dbReference type="EMBL" id="TDG78978.1"/>
    </source>
</evidence>
<reference evidence="1 2" key="1">
    <citation type="journal article" date="2019" name="Appl. Microbiol. Biotechnol.">
        <title>Uncovering carbohydrate metabolism through a genotype-phenotype association study of 56 lactic acid bacteria genomes.</title>
        <authorList>
            <person name="Buron-Moles G."/>
            <person name="Chailyan A."/>
            <person name="Dolejs I."/>
            <person name="Forster J."/>
            <person name="Miks M.H."/>
        </authorList>
    </citation>
    <scope>NUCLEOTIDE SEQUENCE [LARGE SCALE GENOMIC DNA]</scope>
    <source>
        <strain evidence="1 2">ATCC 49373</strain>
    </source>
</reference>
<organism evidence="1 2">
    <name type="scientific">Secundilactobacillus malefermentans</name>
    <dbReference type="NCBI Taxonomy" id="176292"/>
    <lineage>
        <taxon>Bacteria</taxon>
        <taxon>Bacillati</taxon>
        <taxon>Bacillota</taxon>
        <taxon>Bacilli</taxon>
        <taxon>Lactobacillales</taxon>
        <taxon>Lactobacillaceae</taxon>
        <taxon>Secundilactobacillus</taxon>
    </lineage>
</organism>
<dbReference type="EMBL" id="PUFO01000029">
    <property type="protein sequence ID" value="TDG78978.1"/>
    <property type="molecule type" value="Genomic_DNA"/>
</dbReference>
<dbReference type="Proteomes" id="UP000294854">
    <property type="component" value="Unassembled WGS sequence"/>
</dbReference>
<sequence length="91" mass="10631">MVHLVKLPLILDQLLTYRYRDGTSFKYDVAVSPFYQIQYGIHLELLDKDDEIYDRIIVPFKKDSLISETFEANGQTFQIQLIDSKEDAEDG</sequence>
<dbReference type="RefSeq" id="WP_010620461.1">
    <property type="nucleotide sequence ID" value="NZ_CP042371.1"/>
</dbReference>
<gene>
    <name evidence="1" type="ORF">C5L31_000573</name>
</gene>
<dbReference type="AlphaFoldDB" id="A0A4R5NQG8"/>
<name>A0A4R5NQG8_9LACO</name>
<evidence type="ECO:0000313" key="2">
    <source>
        <dbReference type="Proteomes" id="UP000294854"/>
    </source>
</evidence>
<comment type="caution">
    <text evidence="1">The sequence shown here is derived from an EMBL/GenBank/DDBJ whole genome shotgun (WGS) entry which is preliminary data.</text>
</comment>